<dbReference type="GO" id="GO:0006085">
    <property type="term" value="P:acetyl-CoA biosynthetic process"/>
    <property type="evidence" value="ECO:0007669"/>
    <property type="project" value="TreeGrafter"/>
</dbReference>
<keyword evidence="4" id="KW-1185">Reference proteome</keyword>
<dbReference type="GO" id="GO:0003987">
    <property type="term" value="F:acetate-CoA ligase activity"/>
    <property type="evidence" value="ECO:0007669"/>
    <property type="project" value="UniProtKB-EC"/>
</dbReference>
<dbReference type="PANTHER" id="PTHR24095">
    <property type="entry name" value="ACETYL-COENZYME A SYNTHETASE"/>
    <property type="match status" value="1"/>
</dbReference>
<evidence type="ECO:0000256" key="1">
    <source>
        <dbReference type="ARBA" id="ARBA00013275"/>
    </source>
</evidence>
<comment type="caution">
    <text evidence="3">The sequence shown here is derived from an EMBL/GenBank/DDBJ whole genome shotgun (WGS) entry which is preliminary data.</text>
</comment>
<dbReference type="OrthoDB" id="1706066at2759"/>
<dbReference type="SUPFAM" id="SSF56801">
    <property type="entry name" value="Acetyl-CoA synthetase-like"/>
    <property type="match status" value="1"/>
</dbReference>
<organism evidence="3 4">
    <name type="scientific">Phytophthora palmivora</name>
    <dbReference type="NCBI Taxonomy" id="4796"/>
    <lineage>
        <taxon>Eukaryota</taxon>
        <taxon>Sar</taxon>
        <taxon>Stramenopiles</taxon>
        <taxon>Oomycota</taxon>
        <taxon>Peronosporomycetes</taxon>
        <taxon>Peronosporales</taxon>
        <taxon>Peronosporaceae</taxon>
        <taxon>Phytophthora</taxon>
    </lineage>
</organism>
<dbReference type="InterPro" id="IPR045851">
    <property type="entry name" value="AMP-bd_C_sf"/>
</dbReference>
<dbReference type="EC" id="6.2.1.1" evidence="1"/>
<dbReference type="Gene3D" id="3.40.50.12780">
    <property type="entry name" value="N-terminal domain of ligase-like"/>
    <property type="match status" value="1"/>
</dbReference>
<dbReference type="Proteomes" id="UP000237271">
    <property type="component" value="Unassembled WGS sequence"/>
</dbReference>
<dbReference type="InterPro" id="IPR025110">
    <property type="entry name" value="AMP-bd_C"/>
</dbReference>
<protein>
    <recommendedName>
        <fullName evidence="1">acetate--CoA ligase</fullName>
        <ecNumber evidence="1">6.2.1.1</ecNumber>
    </recommendedName>
</protein>
<reference evidence="3 4" key="1">
    <citation type="journal article" date="2017" name="Genome Biol. Evol.">
        <title>Phytophthora megakarya and P. palmivora, closely related causal agents of cacao black pod rot, underwent increases in genome sizes and gene numbers by different mechanisms.</title>
        <authorList>
            <person name="Ali S.S."/>
            <person name="Shao J."/>
            <person name="Lary D.J."/>
            <person name="Kronmiller B."/>
            <person name="Shen D."/>
            <person name="Strem M.D."/>
            <person name="Amoako-Attah I."/>
            <person name="Akrofi A.Y."/>
            <person name="Begoude B.A."/>
            <person name="Ten Hoopen G.M."/>
            <person name="Coulibaly K."/>
            <person name="Kebe B.I."/>
            <person name="Melnick R.L."/>
            <person name="Guiltinan M.J."/>
            <person name="Tyler B.M."/>
            <person name="Meinhardt L.W."/>
            <person name="Bailey B.A."/>
        </authorList>
    </citation>
    <scope>NUCLEOTIDE SEQUENCE [LARGE SCALE GENOMIC DNA]</scope>
    <source>
        <strain evidence="4">sbr112.9</strain>
    </source>
</reference>
<feature type="domain" description="AMP-binding enzyme C-terminal" evidence="2">
    <location>
        <begin position="58"/>
        <end position="136"/>
    </location>
</feature>
<evidence type="ECO:0000259" key="2">
    <source>
        <dbReference type="Pfam" id="PF13193"/>
    </source>
</evidence>
<dbReference type="AlphaFoldDB" id="A0A2P4YBU3"/>
<dbReference type="Gene3D" id="3.30.300.30">
    <property type="match status" value="1"/>
</dbReference>
<evidence type="ECO:0000313" key="3">
    <source>
        <dbReference type="EMBL" id="POM75281.1"/>
    </source>
</evidence>
<proteinExistence type="predicted"/>
<evidence type="ECO:0000313" key="4">
    <source>
        <dbReference type="Proteomes" id="UP000237271"/>
    </source>
</evidence>
<accession>A0A2P4YBU3</accession>
<dbReference type="EMBL" id="NCKW01003924">
    <property type="protein sequence ID" value="POM75281.1"/>
    <property type="molecule type" value="Genomic_DNA"/>
</dbReference>
<dbReference type="PANTHER" id="PTHR24095:SF14">
    <property type="entry name" value="ACETYL-COENZYME A SYNTHETASE 1"/>
    <property type="match status" value="1"/>
</dbReference>
<dbReference type="Pfam" id="PF13193">
    <property type="entry name" value="AMP-binding_C"/>
    <property type="match status" value="1"/>
</dbReference>
<sequence>MARTVYGDHNRYLQVYTASHKGLYFTGDGCRRDKDGYYFISGRIDDVLCPSVHRISTELESTLIGHNAVAEAAVVGIPHQIKGEGICCYVTPMDGAESTTERERELAMEIRSKIGGFATPDIFVVALHLPKTRSGKIMRRVLRKIAQGEEDSLNDLSTLAEPAVVPELISAMRLALIGKTL</sequence>
<dbReference type="InterPro" id="IPR042099">
    <property type="entry name" value="ANL_N_sf"/>
</dbReference>
<name>A0A2P4YBU3_9STRA</name>
<gene>
    <name evidence="3" type="ORF">PHPALM_7635</name>
</gene>